<feature type="region of interest" description="Disordered" evidence="1">
    <location>
        <begin position="158"/>
        <end position="185"/>
    </location>
</feature>
<keyword evidence="3" id="KW-1185">Reference proteome</keyword>
<reference evidence="2 3" key="1">
    <citation type="submission" date="2019-11" db="EMBL/GenBank/DDBJ databases">
        <title>Novel species isolated from a subtropical stream in China.</title>
        <authorList>
            <person name="Lu H."/>
        </authorList>
    </citation>
    <scope>NUCLEOTIDE SEQUENCE [LARGE SCALE GENOMIC DNA]</scope>
    <source>
        <strain evidence="2 3">FT92W</strain>
    </source>
</reference>
<comment type="caution">
    <text evidence="2">The sequence shown here is derived from an EMBL/GenBank/DDBJ whole genome shotgun (WGS) entry which is preliminary data.</text>
</comment>
<evidence type="ECO:0000256" key="1">
    <source>
        <dbReference type="SAM" id="MobiDB-lite"/>
    </source>
</evidence>
<feature type="compositionally biased region" description="Basic and acidic residues" evidence="1">
    <location>
        <begin position="96"/>
        <end position="114"/>
    </location>
</feature>
<gene>
    <name evidence="2" type="ORF">GJ700_25495</name>
</gene>
<feature type="region of interest" description="Disordered" evidence="1">
    <location>
        <begin position="91"/>
        <end position="114"/>
    </location>
</feature>
<dbReference type="Proteomes" id="UP000446768">
    <property type="component" value="Unassembled WGS sequence"/>
</dbReference>
<evidence type="ECO:0000313" key="2">
    <source>
        <dbReference type="EMBL" id="MRV75073.1"/>
    </source>
</evidence>
<sequence>MFQTSPSHADDHHADAHAADAHAEYCHACGQKLPERNAGYWGPKKHNRVGVGISTALHVALLAYVLFSPSTHIILKPPAKEGEMVWVAPLAQKPTPKPEKPAKPEPKKPEPVREQRVAKAISKPAPAAPRQEVYVPPVQSPMQTITPVQEVDMQARVEAARKRRAQDNPQPQQAEPEESEAQRAARVARANIMGAQGRNAAGERDETGGVFQVLNRTSLSADFKFRGWNTNFKRQWLQQYHVEVGADPDIETAVVRKMIDVIRKEKQGEFEWDSQRLGRTVKMNASKPYQAELEAFLLKEIFPEYRRARG</sequence>
<organism evidence="2 3">
    <name type="scientific">Pseudoduganella rivuli</name>
    <dbReference type="NCBI Taxonomy" id="2666085"/>
    <lineage>
        <taxon>Bacteria</taxon>
        <taxon>Pseudomonadati</taxon>
        <taxon>Pseudomonadota</taxon>
        <taxon>Betaproteobacteria</taxon>
        <taxon>Burkholderiales</taxon>
        <taxon>Oxalobacteraceae</taxon>
        <taxon>Telluria group</taxon>
        <taxon>Pseudoduganella</taxon>
    </lineage>
</organism>
<dbReference type="AlphaFoldDB" id="A0A7X2ISA7"/>
<name>A0A7X2ISA7_9BURK</name>
<accession>A0A7X2ISA7</accession>
<dbReference type="EMBL" id="WKJJ01000018">
    <property type="protein sequence ID" value="MRV75073.1"/>
    <property type="molecule type" value="Genomic_DNA"/>
</dbReference>
<evidence type="ECO:0000313" key="3">
    <source>
        <dbReference type="Proteomes" id="UP000446768"/>
    </source>
</evidence>
<proteinExistence type="predicted"/>
<dbReference type="RefSeq" id="WP_154379282.1">
    <property type="nucleotide sequence ID" value="NZ_WKJJ01000018.1"/>
</dbReference>
<protein>
    <submittedName>
        <fullName evidence="2">Uncharacterized protein</fullName>
    </submittedName>
</protein>